<sequence length="158" mass="17212">MADPARARKLAKRISQIVAHAIEHDIKDPRLDYVTITDTKITADLHDATVYYTVLGENLESTPDHTGAAAALESARGVLRTKVGQGTGVRYTPTLTFVADSIPEDAKRIEDLLAKAREADAEVARRATGAQHAGEPDPYKAPREEADDDEFADEESRS</sequence>
<evidence type="ECO:0000313" key="7">
    <source>
        <dbReference type="Proteomes" id="UP000186883"/>
    </source>
</evidence>
<evidence type="ECO:0000313" key="6">
    <source>
        <dbReference type="Proteomes" id="UP000076321"/>
    </source>
</evidence>
<dbReference type="NCBIfam" id="TIGR00082">
    <property type="entry name" value="rbfA"/>
    <property type="match status" value="1"/>
</dbReference>
<comment type="subcellular location">
    <subcellularLocation>
        <location evidence="2">Cytoplasm</location>
    </subcellularLocation>
</comment>
<keyword evidence="2" id="KW-0963">Cytoplasm</keyword>
<dbReference type="InterPro" id="IPR000238">
    <property type="entry name" value="RbfA"/>
</dbReference>
<evidence type="ECO:0000256" key="1">
    <source>
        <dbReference type="ARBA" id="ARBA00022517"/>
    </source>
</evidence>
<dbReference type="Pfam" id="PF02033">
    <property type="entry name" value="RBFA"/>
    <property type="match status" value="1"/>
</dbReference>
<dbReference type="GO" id="GO:0043024">
    <property type="term" value="F:ribosomal small subunit binding"/>
    <property type="evidence" value="ECO:0007669"/>
    <property type="project" value="TreeGrafter"/>
</dbReference>
<dbReference type="PROSITE" id="PS01319">
    <property type="entry name" value="RBFA"/>
    <property type="match status" value="1"/>
</dbReference>
<comment type="caution">
    <text evidence="4">The sequence shown here is derived from an EMBL/GenBank/DDBJ whole genome shotgun (WGS) entry which is preliminary data.</text>
</comment>
<feature type="compositionally biased region" description="Acidic residues" evidence="3">
    <location>
        <begin position="145"/>
        <end position="158"/>
    </location>
</feature>
<reference evidence="4 6" key="1">
    <citation type="submission" date="2015-12" db="EMBL/GenBank/DDBJ databases">
        <title>Amycolatopsis regifaucium genome sequencing and assembly.</title>
        <authorList>
            <person name="Mayilraj S."/>
        </authorList>
    </citation>
    <scope>NUCLEOTIDE SEQUENCE [LARGE SCALE GENOMIC DNA]</scope>
    <source>
        <strain evidence="4 6">GY080</strain>
    </source>
</reference>
<feature type="region of interest" description="Disordered" evidence="3">
    <location>
        <begin position="122"/>
        <end position="158"/>
    </location>
</feature>
<dbReference type="Gene3D" id="3.30.300.20">
    <property type="match status" value="1"/>
</dbReference>
<dbReference type="PANTHER" id="PTHR33515">
    <property type="entry name" value="RIBOSOME-BINDING FACTOR A, CHLOROPLASTIC-RELATED"/>
    <property type="match status" value="1"/>
</dbReference>
<dbReference type="RefSeq" id="WP_061983840.1">
    <property type="nucleotide sequence ID" value="NZ_FOPQ01000009.1"/>
</dbReference>
<evidence type="ECO:0000256" key="3">
    <source>
        <dbReference type="SAM" id="MobiDB-lite"/>
    </source>
</evidence>
<comment type="function">
    <text evidence="2">One of several proteins that assist in the late maturation steps of the functional core of the 30S ribosomal subunit. Associates with free 30S ribosomal subunits (but not with 30S subunits that are part of 70S ribosomes or polysomes). Required for efficient processing of 16S rRNA. May interact with the 5'-terminal helix region of 16S rRNA.</text>
</comment>
<dbReference type="Proteomes" id="UP000076321">
    <property type="component" value="Unassembled WGS sequence"/>
</dbReference>
<dbReference type="EMBL" id="LOBU02000002">
    <property type="protein sequence ID" value="OKA11154.1"/>
    <property type="molecule type" value="Genomic_DNA"/>
</dbReference>
<dbReference type="InterPro" id="IPR020053">
    <property type="entry name" value="Ribosome-bd_factorA_CS"/>
</dbReference>
<organism evidence="4 6">
    <name type="scientific">Amycolatopsis regifaucium</name>
    <dbReference type="NCBI Taxonomy" id="546365"/>
    <lineage>
        <taxon>Bacteria</taxon>
        <taxon>Bacillati</taxon>
        <taxon>Actinomycetota</taxon>
        <taxon>Actinomycetes</taxon>
        <taxon>Pseudonocardiales</taxon>
        <taxon>Pseudonocardiaceae</taxon>
        <taxon>Amycolatopsis</taxon>
    </lineage>
</organism>
<dbReference type="InterPro" id="IPR015946">
    <property type="entry name" value="KH_dom-like_a/b"/>
</dbReference>
<dbReference type="HAMAP" id="MF_00003">
    <property type="entry name" value="RbfA"/>
    <property type="match status" value="1"/>
</dbReference>
<evidence type="ECO:0000313" key="4">
    <source>
        <dbReference type="EMBL" id="KZB84689.1"/>
    </source>
</evidence>
<dbReference type="OrthoDB" id="307788at2"/>
<dbReference type="EMBL" id="LQCI01000014">
    <property type="protein sequence ID" value="KZB84689.1"/>
    <property type="molecule type" value="Genomic_DNA"/>
</dbReference>
<dbReference type="AlphaFoldDB" id="A0A154MMS1"/>
<dbReference type="SUPFAM" id="SSF89919">
    <property type="entry name" value="Ribosome-binding factor A, RbfA"/>
    <property type="match status" value="1"/>
</dbReference>
<name>A0A154MMS1_9PSEU</name>
<reference evidence="5 7" key="2">
    <citation type="submission" date="2016-11" db="EMBL/GenBank/DDBJ databases">
        <title>Genome sequencing of Amycolatopsis regifaucium.</title>
        <authorList>
            <person name="Mayilraj S."/>
            <person name="Kaur N."/>
        </authorList>
    </citation>
    <scope>NUCLEOTIDE SEQUENCE [LARGE SCALE GENOMIC DNA]</scope>
    <source>
        <strain evidence="5 7">GY080</strain>
    </source>
</reference>
<proteinExistence type="inferred from homology"/>
<protein>
    <recommendedName>
        <fullName evidence="2">Ribosome-binding factor A</fullName>
    </recommendedName>
</protein>
<dbReference type="Proteomes" id="UP000186883">
    <property type="component" value="Unassembled WGS sequence"/>
</dbReference>
<evidence type="ECO:0000256" key="2">
    <source>
        <dbReference type="HAMAP-Rule" id="MF_00003"/>
    </source>
</evidence>
<dbReference type="GO" id="GO:0005829">
    <property type="term" value="C:cytosol"/>
    <property type="evidence" value="ECO:0007669"/>
    <property type="project" value="TreeGrafter"/>
</dbReference>
<feature type="compositionally biased region" description="Basic and acidic residues" evidence="3">
    <location>
        <begin position="134"/>
        <end position="144"/>
    </location>
</feature>
<comment type="similarity">
    <text evidence="2">Belongs to the RbfA family.</text>
</comment>
<keyword evidence="7" id="KW-1185">Reference proteome</keyword>
<dbReference type="PANTHER" id="PTHR33515:SF1">
    <property type="entry name" value="RIBOSOME-BINDING FACTOR A, CHLOROPLASTIC-RELATED"/>
    <property type="match status" value="1"/>
</dbReference>
<gene>
    <name evidence="2" type="primary">rbfA</name>
    <name evidence="5" type="ORF">ATP06_0203160</name>
    <name evidence="4" type="ORF">AVL48_33490</name>
</gene>
<evidence type="ECO:0000313" key="5">
    <source>
        <dbReference type="EMBL" id="OKA11154.1"/>
    </source>
</evidence>
<dbReference type="GO" id="GO:0030490">
    <property type="term" value="P:maturation of SSU-rRNA"/>
    <property type="evidence" value="ECO:0007669"/>
    <property type="project" value="UniProtKB-UniRule"/>
</dbReference>
<comment type="subunit">
    <text evidence="2">Monomer. Binds 30S ribosomal subunits, but not 50S ribosomal subunits or 70S ribosomes.</text>
</comment>
<dbReference type="InterPro" id="IPR023799">
    <property type="entry name" value="RbfA_dom_sf"/>
</dbReference>
<accession>A0A154MMS1</accession>
<keyword evidence="1 2" id="KW-0690">Ribosome biogenesis</keyword>